<evidence type="ECO:0000313" key="2">
    <source>
        <dbReference type="Proteomes" id="UP000054166"/>
    </source>
</evidence>
<name>A0A0C3GNW1_PILCF</name>
<dbReference type="Proteomes" id="UP000054166">
    <property type="component" value="Unassembled WGS sequence"/>
</dbReference>
<organism evidence="1 2">
    <name type="scientific">Piloderma croceum (strain F 1598)</name>
    <dbReference type="NCBI Taxonomy" id="765440"/>
    <lineage>
        <taxon>Eukaryota</taxon>
        <taxon>Fungi</taxon>
        <taxon>Dikarya</taxon>
        <taxon>Basidiomycota</taxon>
        <taxon>Agaricomycotina</taxon>
        <taxon>Agaricomycetes</taxon>
        <taxon>Agaricomycetidae</taxon>
        <taxon>Atheliales</taxon>
        <taxon>Atheliaceae</taxon>
        <taxon>Piloderma</taxon>
    </lineage>
</organism>
<gene>
    <name evidence="1" type="ORF">PILCRDRAFT_810262</name>
</gene>
<accession>A0A0C3GNW1</accession>
<sequence length="63" mass="7166">MSQRSSQSRNCAAVRGGLRLLHKGGFCIELSQDRLWGFGFHQGSSRTTYTCLTFTQSRHNQFI</sequence>
<dbReference type="AlphaFoldDB" id="A0A0C3GNW1"/>
<dbReference type="HOGENOM" id="CLU_2886593_0_0_1"/>
<evidence type="ECO:0000313" key="1">
    <source>
        <dbReference type="EMBL" id="KIM92231.1"/>
    </source>
</evidence>
<reference evidence="1 2" key="1">
    <citation type="submission" date="2014-04" db="EMBL/GenBank/DDBJ databases">
        <authorList>
            <consortium name="DOE Joint Genome Institute"/>
            <person name="Kuo A."/>
            <person name="Tarkka M."/>
            <person name="Buscot F."/>
            <person name="Kohler A."/>
            <person name="Nagy L.G."/>
            <person name="Floudas D."/>
            <person name="Copeland A."/>
            <person name="Barry K.W."/>
            <person name="Cichocki N."/>
            <person name="Veneault-Fourrey C."/>
            <person name="LaButti K."/>
            <person name="Lindquist E.A."/>
            <person name="Lipzen A."/>
            <person name="Lundell T."/>
            <person name="Morin E."/>
            <person name="Murat C."/>
            <person name="Sun H."/>
            <person name="Tunlid A."/>
            <person name="Henrissat B."/>
            <person name="Grigoriev I.V."/>
            <person name="Hibbett D.S."/>
            <person name="Martin F."/>
            <person name="Nordberg H.P."/>
            <person name="Cantor M.N."/>
            <person name="Hua S.X."/>
        </authorList>
    </citation>
    <scope>NUCLEOTIDE SEQUENCE [LARGE SCALE GENOMIC DNA]</scope>
    <source>
        <strain evidence="1 2">F 1598</strain>
    </source>
</reference>
<dbReference type="EMBL" id="KN832970">
    <property type="protein sequence ID" value="KIM92231.1"/>
    <property type="molecule type" value="Genomic_DNA"/>
</dbReference>
<keyword evidence="2" id="KW-1185">Reference proteome</keyword>
<reference evidence="2" key="2">
    <citation type="submission" date="2015-01" db="EMBL/GenBank/DDBJ databases">
        <title>Evolutionary Origins and Diversification of the Mycorrhizal Mutualists.</title>
        <authorList>
            <consortium name="DOE Joint Genome Institute"/>
            <consortium name="Mycorrhizal Genomics Consortium"/>
            <person name="Kohler A."/>
            <person name="Kuo A."/>
            <person name="Nagy L.G."/>
            <person name="Floudas D."/>
            <person name="Copeland A."/>
            <person name="Barry K.W."/>
            <person name="Cichocki N."/>
            <person name="Veneault-Fourrey C."/>
            <person name="LaButti K."/>
            <person name="Lindquist E.A."/>
            <person name="Lipzen A."/>
            <person name="Lundell T."/>
            <person name="Morin E."/>
            <person name="Murat C."/>
            <person name="Riley R."/>
            <person name="Ohm R."/>
            <person name="Sun H."/>
            <person name="Tunlid A."/>
            <person name="Henrissat B."/>
            <person name="Grigoriev I.V."/>
            <person name="Hibbett D.S."/>
            <person name="Martin F."/>
        </authorList>
    </citation>
    <scope>NUCLEOTIDE SEQUENCE [LARGE SCALE GENOMIC DNA]</scope>
    <source>
        <strain evidence="2">F 1598</strain>
    </source>
</reference>
<dbReference type="InParanoid" id="A0A0C3GNW1"/>
<protein>
    <submittedName>
        <fullName evidence="1">Uncharacterized protein</fullName>
    </submittedName>
</protein>
<proteinExistence type="predicted"/>